<evidence type="ECO:0000313" key="3">
    <source>
        <dbReference type="Proteomes" id="UP001239445"/>
    </source>
</evidence>
<reference evidence="2" key="1">
    <citation type="submission" date="2023-06" db="EMBL/GenBank/DDBJ databases">
        <title>Genome-scale phylogeny and comparative genomics of the fungal order Sordariales.</title>
        <authorList>
            <consortium name="Lawrence Berkeley National Laboratory"/>
            <person name="Hensen N."/>
            <person name="Bonometti L."/>
            <person name="Westerberg I."/>
            <person name="Brannstrom I.O."/>
            <person name="Guillou S."/>
            <person name="Cros-Aarteil S."/>
            <person name="Calhoun S."/>
            <person name="Haridas S."/>
            <person name="Kuo A."/>
            <person name="Mondo S."/>
            <person name="Pangilinan J."/>
            <person name="Riley R."/>
            <person name="Labutti K."/>
            <person name="Andreopoulos B."/>
            <person name="Lipzen A."/>
            <person name="Chen C."/>
            <person name="Yanf M."/>
            <person name="Daum C."/>
            <person name="Ng V."/>
            <person name="Clum A."/>
            <person name="Steindorff A."/>
            <person name="Ohm R."/>
            <person name="Martin F."/>
            <person name="Silar P."/>
            <person name="Natvig D."/>
            <person name="Lalanne C."/>
            <person name="Gautier V."/>
            <person name="Ament-Velasquez S.L."/>
            <person name="Kruys A."/>
            <person name="Hutchinson M.I."/>
            <person name="Powell A.J."/>
            <person name="Barry K."/>
            <person name="Miller A.N."/>
            <person name="Grigoriev I.V."/>
            <person name="Debuchy R."/>
            <person name="Gladieux P."/>
            <person name="Thoren M.H."/>
            <person name="Johannesson H."/>
        </authorList>
    </citation>
    <scope>NUCLEOTIDE SEQUENCE</scope>
    <source>
        <strain evidence="2">PSN4</strain>
    </source>
</reference>
<comment type="caution">
    <text evidence="2">The sequence shown here is derived from an EMBL/GenBank/DDBJ whole genome shotgun (WGS) entry which is preliminary data.</text>
</comment>
<feature type="transmembrane region" description="Helical" evidence="1">
    <location>
        <begin position="103"/>
        <end position="126"/>
    </location>
</feature>
<keyword evidence="1" id="KW-0472">Membrane</keyword>
<name>A0AAJ0BJ47_9PEZI</name>
<evidence type="ECO:0000313" key="2">
    <source>
        <dbReference type="EMBL" id="KAK1756816.1"/>
    </source>
</evidence>
<keyword evidence="1" id="KW-1133">Transmembrane helix</keyword>
<evidence type="ECO:0000256" key="1">
    <source>
        <dbReference type="SAM" id="Phobius"/>
    </source>
</evidence>
<proteinExistence type="predicted"/>
<keyword evidence="3" id="KW-1185">Reference proteome</keyword>
<dbReference type="AlphaFoldDB" id="A0AAJ0BJ47"/>
<feature type="transmembrane region" description="Helical" evidence="1">
    <location>
        <begin position="198"/>
        <end position="217"/>
    </location>
</feature>
<dbReference type="EMBL" id="MU839831">
    <property type="protein sequence ID" value="KAK1756816.1"/>
    <property type="molecule type" value="Genomic_DNA"/>
</dbReference>
<feature type="transmembrane region" description="Helical" evidence="1">
    <location>
        <begin position="297"/>
        <end position="319"/>
    </location>
</feature>
<sequence length="351" mass="40515">MSQRTLGHGRKKRQHFNTEFSMLGHPSTSFNQLDKHIRLIIGPPPPGFDFFPFDTTTVLPCRLCCLATTNLDGSLLLPPFHRKTLATSTGTTTPASSLLFSYLFLPTFFPTLSSSSFIFFSFFIWIPKKSKSSKIPHTQTFGQEGDKKKGQAHARKYPSLVFSFSSHFLFGTLAHTLHSSHFIRTYFTHTHQTTPQKVCLFSVQPFPFNLLLFFLLLKLYHIRCIYIYPSLPLFHHHTCFFPPTKLESATGSLAQKKGGWLHAWSYTYFTVVFGFRFLVLGITYLRGRSGERKNHVYMGQIVVRGVAFLLFFAAWCSFIKKGRYIRYIYTQEAHTQKMERAAFFFINIPYD</sequence>
<feature type="transmembrane region" description="Helical" evidence="1">
    <location>
        <begin position="266"/>
        <end position="285"/>
    </location>
</feature>
<organism evidence="2 3">
    <name type="scientific">Echria macrotheca</name>
    <dbReference type="NCBI Taxonomy" id="438768"/>
    <lineage>
        <taxon>Eukaryota</taxon>
        <taxon>Fungi</taxon>
        <taxon>Dikarya</taxon>
        <taxon>Ascomycota</taxon>
        <taxon>Pezizomycotina</taxon>
        <taxon>Sordariomycetes</taxon>
        <taxon>Sordariomycetidae</taxon>
        <taxon>Sordariales</taxon>
        <taxon>Schizotheciaceae</taxon>
        <taxon>Echria</taxon>
    </lineage>
</organism>
<feature type="transmembrane region" description="Helical" evidence="1">
    <location>
        <begin position="157"/>
        <end position="178"/>
    </location>
</feature>
<dbReference type="Proteomes" id="UP001239445">
    <property type="component" value="Unassembled WGS sequence"/>
</dbReference>
<accession>A0AAJ0BJ47</accession>
<keyword evidence="1" id="KW-0812">Transmembrane</keyword>
<gene>
    <name evidence="2" type="ORF">QBC47DRAFT_169933</name>
</gene>
<protein>
    <submittedName>
        <fullName evidence="2">Uncharacterized protein</fullName>
    </submittedName>
</protein>